<dbReference type="Proteomes" id="UP001311799">
    <property type="component" value="Unassembled WGS sequence"/>
</dbReference>
<comment type="caution">
    <text evidence="2">The sequence shown here is derived from an EMBL/GenBank/DDBJ whole genome shotgun (WGS) entry which is preliminary data.</text>
</comment>
<dbReference type="AlphaFoldDB" id="A0AAV9Y2Z1"/>
<evidence type="ECO:0000313" key="3">
    <source>
        <dbReference type="Proteomes" id="UP001311799"/>
    </source>
</evidence>
<evidence type="ECO:0000256" key="1">
    <source>
        <dbReference type="SAM" id="MobiDB-lite"/>
    </source>
</evidence>
<feature type="region of interest" description="Disordered" evidence="1">
    <location>
        <begin position="191"/>
        <end position="233"/>
    </location>
</feature>
<name>A0AAV9Y2Z1_9CRYT</name>
<keyword evidence="3" id="KW-1185">Reference proteome</keyword>
<proteinExistence type="predicted"/>
<feature type="region of interest" description="Disordered" evidence="1">
    <location>
        <begin position="130"/>
        <end position="154"/>
    </location>
</feature>
<evidence type="ECO:0000313" key="2">
    <source>
        <dbReference type="EMBL" id="KAK6590165.1"/>
    </source>
</evidence>
<protein>
    <submittedName>
        <fullName evidence="2">Uncharacterized protein</fullName>
    </submittedName>
</protein>
<dbReference type="EMBL" id="JAWDEY010000008">
    <property type="protein sequence ID" value="KAK6590165.1"/>
    <property type="molecule type" value="Genomic_DNA"/>
</dbReference>
<accession>A0AAV9Y2Z1</accession>
<sequence>MFLSTINKLREENRKSNSLIVINGGNTINNSSNKPSKQESGLEYKNGRNILCSCKPKNKATSEIGDDKPLKKGKQSKSEIRIKNNNNYVPSFQNIINSVSTYARKENSIGLNNKSRVVHISSKLIDSCYEDNQEDNKEKKRKKKGSHIGASSENSDHGIKLVRILCTKNNNLISNNPCNIDSIEYFEKNNETEDETIRNENISSKKRNQNKELTNNRNRVESCSKGKPKTRSKIETDAVENSLNGDKSKSLKNKVNGDSLPTYKMRISSFKVKNSLIKKKYKDETNVNFFENLVLSTPKNNNSNIKMTGLENDSSHKRLSLITPVITEVENMKTGLTPVNNKTEAEFCDKLSKKKEQSKVGCVELFDLSPIGNSINGKKHYIDEGNSKSSSKNSVKKVIGDILSGLDTNRFKGKLKQSKLNCEKQNKFMAQLHEKLTSDENNGSTKHKINNSLISNLTSNTVITKQITATLENALERQSGINKNLKNQEDRQELIWNINEDRTLHPEEKNLLIQELMSGREE</sequence>
<organism evidence="2 3">
    <name type="scientific">Cryptosporidium xiaoi</name>
    <dbReference type="NCBI Taxonomy" id="659607"/>
    <lineage>
        <taxon>Eukaryota</taxon>
        <taxon>Sar</taxon>
        <taxon>Alveolata</taxon>
        <taxon>Apicomplexa</taxon>
        <taxon>Conoidasida</taxon>
        <taxon>Coccidia</taxon>
        <taxon>Eucoccidiorida</taxon>
        <taxon>Eimeriorina</taxon>
        <taxon>Cryptosporidiidae</taxon>
        <taxon>Cryptosporidium</taxon>
    </lineage>
</organism>
<reference evidence="2 3" key="1">
    <citation type="submission" date="2023-10" db="EMBL/GenBank/DDBJ databases">
        <title>Comparative genomics analysis reveals potential genetic determinants of host preference in Cryptosporidium xiaoi.</title>
        <authorList>
            <person name="Xiao L."/>
            <person name="Li J."/>
        </authorList>
    </citation>
    <scope>NUCLEOTIDE SEQUENCE [LARGE SCALE GENOMIC DNA]</scope>
    <source>
        <strain evidence="2 3">52996</strain>
    </source>
</reference>
<gene>
    <name evidence="2" type="ORF">RS030_172635</name>
</gene>